<protein>
    <submittedName>
        <fullName evidence="2">Flagellar protein FlhE</fullName>
    </submittedName>
</protein>
<dbReference type="Proteomes" id="UP001207294">
    <property type="component" value="Unassembled WGS sequence"/>
</dbReference>
<feature type="signal peptide" evidence="1">
    <location>
        <begin position="1"/>
        <end position="24"/>
    </location>
</feature>
<evidence type="ECO:0000256" key="1">
    <source>
        <dbReference type="SAM" id="SignalP"/>
    </source>
</evidence>
<dbReference type="InterPro" id="IPR009420">
    <property type="entry name" value="FlhE"/>
</dbReference>
<reference evidence="2 3" key="1">
    <citation type="submission" date="2022-10" db="EMBL/GenBank/DDBJ databases">
        <title>Characterization of Pseudomonas capsici strains from pepper and tomato in Georgia.</title>
        <authorList>
            <person name="Zhao M."/>
            <person name="Dutta B."/>
        </authorList>
    </citation>
    <scope>NUCLEOTIDE SEQUENCE [LARGE SCALE GENOMIC DNA]</scope>
    <source>
        <strain evidence="2 3">Pc20-5</strain>
    </source>
</reference>
<dbReference type="GeneID" id="93560467"/>
<dbReference type="RefSeq" id="WP_206402007.1">
    <property type="nucleotide sequence ID" value="NZ_JAFGZD010000003.1"/>
</dbReference>
<sequence length="141" mass="14880">MKRKGILGCLAALALTTVGGHAVAAGAYAGDAVVRPTYSSNLWNTTNFPILGAPPASGRITSISWNYSIGTIPANATFSAWLCQGDTNSCINVTSMRSGTTQAFNNRSPSQAFFLYHQIYRSSSFSPVSGGPAQVIVNWDN</sequence>
<keyword evidence="3" id="KW-1185">Reference proteome</keyword>
<accession>A0ABT3BRV5</accession>
<evidence type="ECO:0000313" key="3">
    <source>
        <dbReference type="Proteomes" id="UP001207294"/>
    </source>
</evidence>
<gene>
    <name evidence="2" type="ORF">OH718_03160</name>
</gene>
<name>A0ABT3BRV5_9PSED</name>
<proteinExistence type="predicted"/>
<evidence type="ECO:0000313" key="2">
    <source>
        <dbReference type="EMBL" id="MCV4375588.1"/>
    </source>
</evidence>
<keyword evidence="1" id="KW-0732">Signal</keyword>
<dbReference type="EMBL" id="JAOXML010000002">
    <property type="protein sequence ID" value="MCV4375588.1"/>
    <property type="molecule type" value="Genomic_DNA"/>
</dbReference>
<keyword evidence="2" id="KW-0966">Cell projection</keyword>
<feature type="chain" id="PRO_5045681651" evidence="1">
    <location>
        <begin position="25"/>
        <end position="141"/>
    </location>
</feature>
<comment type="caution">
    <text evidence="2">The sequence shown here is derived from an EMBL/GenBank/DDBJ whole genome shotgun (WGS) entry which is preliminary data.</text>
</comment>
<dbReference type="Pfam" id="PF06366">
    <property type="entry name" value="FlhE"/>
    <property type="match status" value="1"/>
</dbReference>
<keyword evidence="2" id="KW-0969">Cilium</keyword>
<organism evidence="2 3">
    <name type="scientific">Pseudomonas capsici</name>
    <dbReference type="NCBI Taxonomy" id="2810614"/>
    <lineage>
        <taxon>Bacteria</taxon>
        <taxon>Pseudomonadati</taxon>
        <taxon>Pseudomonadota</taxon>
        <taxon>Gammaproteobacteria</taxon>
        <taxon>Pseudomonadales</taxon>
        <taxon>Pseudomonadaceae</taxon>
        <taxon>Pseudomonas</taxon>
    </lineage>
</organism>
<keyword evidence="2" id="KW-0282">Flagellum</keyword>